<proteinExistence type="predicted"/>
<dbReference type="InterPro" id="IPR003593">
    <property type="entry name" value="AAA+_ATPase"/>
</dbReference>
<dbReference type="SMART" id="SM00382">
    <property type="entry name" value="AAA"/>
    <property type="match status" value="2"/>
</dbReference>
<dbReference type="InterPro" id="IPR051347">
    <property type="entry name" value="Circadian_clock_KaiC-rel"/>
</dbReference>
<evidence type="ECO:0000256" key="5">
    <source>
        <dbReference type="ARBA" id="ARBA00022777"/>
    </source>
</evidence>
<gene>
    <name evidence="8" type="ORF">SAMN06264365_14615</name>
</gene>
<evidence type="ECO:0000256" key="4">
    <source>
        <dbReference type="ARBA" id="ARBA00022737"/>
    </source>
</evidence>
<dbReference type="OrthoDB" id="9783783at2"/>
<name>A0A239KBU8_9ACTN</name>
<keyword evidence="6" id="KW-0378">Hydrolase</keyword>
<dbReference type="InterPro" id="IPR030665">
    <property type="entry name" value="KaiC"/>
</dbReference>
<dbReference type="EC" id="2.7.11.1" evidence="1"/>
<evidence type="ECO:0000313" key="8">
    <source>
        <dbReference type="EMBL" id="SNT15089.1"/>
    </source>
</evidence>
<dbReference type="GO" id="GO:0005524">
    <property type="term" value="F:ATP binding"/>
    <property type="evidence" value="ECO:0007669"/>
    <property type="project" value="InterPro"/>
</dbReference>
<organism evidence="8 9">
    <name type="scientific">Actinoplanes regularis</name>
    <dbReference type="NCBI Taxonomy" id="52697"/>
    <lineage>
        <taxon>Bacteria</taxon>
        <taxon>Bacillati</taxon>
        <taxon>Actinomycetota</taxon>
        <taxon>Actinomycetes</taxon>
        <taxon>Micromonosporales</taxon>
        <taxon>Micromonosporaceae</taxon>
        <taxon>Actinoplanes</taxon>
    </lineage>
</organism>
<accession>A0A239KBU8</accession>
<sequence length="480" mass="52124">MKWLTSGVPGLDQVLGGGIVAGSALVLAGDAGTGKTTLAQQISFANAAAEHPVIYYTALSEPNAKLVTHLEQFDFFERDRIGSQVEFIYLGELITHGNGDMSAVVAEVMRKVLEAEPVIVAIDNTATLRDYADERELRRAFYDLSGQLAYAGVTLLLVGDYPLADTQMGAEFALADSIVHLAYEAHEPVDQRWLRAVKVRHAKHLTGKHALTIDTTGCTVFPRVETLNFGEPTEVTDRIPSGIPGLDDIMGGGIGRYATCAILGPSGSGKTILSLQFIHEGLKRQEGCLYVTFQDTPNQLFKTATSFGIDLQTPQRDGRLIIHHVPSDQLNLDILAAGISQSLAGGGIRRVVIDSLGEMVVAARESERFPAYMRSLIGLIRNAGANLLVTSETTMIGPALRPAEESMFLFHNVIMMRYVELPDRIGRALNVLKMRNSEHSTQLHELHIGKHGMKIERPLPNVSGALGWSVLRATVNEPGV</sequence>
<evidence type="ECO:0000256" key="1">
    <source>
        <dbReference type="ARBA" id="ARBA00012513"/>
    </source>
</evidence>
<keyword evidence="9" id="KW-1185">Reference proteome</keyword>
<dbReference type="PIRSF" id="PIRSF039117">
    <property type="entry name" value="KaiC"/>
    <property type="match status" value="1"/>
</dbReference>
<dbReference type="InterPro" id="IPR014774">
    <property type="entry name" value="KaiC-like_dom"/>
</dbReference>
<evidence type="ECO:0000256" key="6">
    <source>
        <dbReference type="ARBA" id="ARBA00022801"/>
    </source>
</evidence>
<protein>
    <recommendedName>
        <fullName evidence="1">non-specific serine/threonine protein kinase</fullName>
        <ecNumber evidence="1">2.7.11.1</ecNumber>
    </recommendedName>
</protein>
<dbReference type="InterPro" id="IPR027417">
    <property type="entry name" value="P-loop_NTPase"/>
</dbReference>
<dbReference type="GO" id="GO:0004674">
    <property type="term" value="F:protein serine/threonine kinase activity"/>
    <property type="evidence" value="ECO:0007669"/>
    <property type="project" value="UniProtKB-EC"/>
</dbReference>
<evidence type="ECO:0000256" key="2">
    <source>
        <dbReference type="ARBA" id="ARBA00022553"/>
    </source>
</evidence>
<dbReference type="GO" id="GO:0016787">
    <property type="term" value="F:hydrolase activity"/>
    <property type="evidence" value="ECO:0007669"/>
    <property type="project" value="UniProtKB-KW"/>
</dbReference>
<dbReference type="Pfam" id="PF06745">
    <property type="entry name" value="ATPase"/>
    <property type="match status" value="2"/>
</dbReference>
<dbReference type="PANTHER" id="PTHR42926">
    <property type="match status" value="1"/>
</dbReference>
<dbReference type="Proteomes" id="UP000198415">
    <property type="component" value="Unassembled WGS sequence"/>
</dbReference>
<dbReference type="PROSITE" id="PS51146">
    <property type="entry name" value="KAIC"/>
    <property type="match status" value="1"/>
</dbReference>
<dbReference type="Gene3D" id="3.40.50.300">
    <property type="entry name" value="P-loop containing nucleotide triphosphate hydrolases"/>
    <property type="match status" value="2"/>
</dbReference>
<dbReference type="AlphaFoldDB" id="A0A239KBU8"/>
<keyword evidence="5" id="KW-0418">Kinase</keyword>
<dbReference type="RefSeq" id="WP_089299295.1">
    <property type="nucleotide sequence ID" value="NZ_BOMU01000138.1"/>
</dbReference>
<evidence type="ECO:0000256" key="3">
    <source>
        <dbReference type="ARBA" id="ARBA00022679"/>
    </source>
</evidence>
<keyword evidence="4" id="KW-0677">Repeat</keyword>
<dbReference type="SUPFAM" id="SSF52540">
    <property type="entry name" value="P-loop containing nucleoside triphosphate hydrolases"/>
    <property type="match status" value="2"/>
</dbReference>
<reference evidence="8 9" key="1">
    <citation type="submission" date="2017-06" db="EMBL/GenBank/DDBJ databases">
        <authorList>
            <person name="Kim H.J."/>
            <person name="Triplett B.A."/>
        </authorList>
    </citation>
    <scope>NUCLEOTIDE SEQUENCE [LARGE SCALE GENOMIC DNA]</scope>
    <source>
        <strain evidence="8 9">DSM 43151</strain>
    </source>
</reference>
<dbReference type="PANTHER" id="PTHR42926:SF1">
    <property type="entry name" value="CIRCADIAN CLOCK OSCILLATOR PROTEIN KAIC 1"/>
    <property type="match status" value="1"/>
</dbReference>
<feature type="domain" description="KaiC" evidence="7">
    <location>
        <begin position="237"/>
        <end position="472"/>
    </location>
</feature>
<dbReference type="InterPro" id="IPR010624">
    <property type="entry name" value="KaiC_dom"/>
</dbReference>
<keyword evidence="2" id="KW-0597">Phosphoprotein</keyword>
<dbReference type="EMBL" id="FZNR01000046">
    <property type="protein sequence ID" value="SNT15089.1"/>
    <property type="molecule type" value="Genomic_DNA"/>
</dbReference>
<evidence type="ECO:0000259" key="7">
    <source>
        <dbReference type="PROSITE" id="PS51146"/>
    </source>
</evidence>
<keyword evidence="3" id="KW-0808">Transferase</keyword>
<evidence type="ECO:0000313" key="9">
    <source>
        <dbReference type="Proteomes" id="UP000198415"/>
    </source>
</evidence>